<evidence type="ECO:0000256" key="1">
    <source>
        <dbReference type="ARBA" id="ARBA00001938"/>
    </source>
</evidence>
<dbReference type="EC" id="2.3.1.-" evidence="7"/>
<dbReference type="PANTHER" id="PTHR43257:SF2">
    <property type="entry name" value="PYRUVATE DEHYDROGENASE E1 COMPONENT SUBUNIT BETA"/>
    <property type="match status" value="1"/>
</dbReference>
<dbReference type="Gene3D" id="3.40.50.920">
    <property type="match status" value="1"/>
</dbReference>
<evidence type="ECO:0000256" key="5">
    <source>
        <dbReference type="ARBA" id="ARBA00023002"/>
    </source>
</evidence>
<comment type="caution">
    <text evidence="10">The sequence shown here is derived from an EMBL/GenBank/DDBJ whole genome shotgun (WGS) entry which is preliminary data.</text>
</comment>
<dbReference type="PROSITE" id="PS50968">
    <property type="entry name" value="BIOTINYL_LIPOYL"/>
    <property type="match status" value="1"/>
</dbReference>
<accession>A0A0L0KNP6</accession>
<dbReference type="FunFam" id="3.40.50.920:FF:000001">
    <property type="entry name" value="Pyruvate dehydrogenase E1 beta subunit"/>
    <property type="match status" value="1"/>
</dbReference>
<name>A0A0L0KNP6_9ACTN</name>
<keyword evidence="7" id="KW-0808">Transferase</keyword>
<feature type="compositionally biased region" description="Low complexity" evidence="8">
    <location>
        <begin position="445"/>
        <end position="462"/>
    </location>
</feature>
<feature type="compositionally biased region" description="Polar residues" evidence="8">
    <location>
        <begin position="468"/>
        <end position="480"/>
    </location>
</feature>
<comment type="cofactor">
    <cofactor evidence="2">
        <name>thiamine diphosphate</name>
        <dbReference type="ChEBI" id="CHEBI:58937"/>
    </cofactor>
</comment>
<evidence type="ECO:0000256" key="7">
    <source>
        <dbReference type="RuleBase" id="RU003423"/>
    </source>
</evidence>
<dbReference type="Pfam" id="PF00198">
    <property type="entry name" value="2-oxoacid_dh"/>
    <property type="match status" value="1"/>
</dbReference>
<evidence type="ECO:0000256" key="8">
    <source>
        <dbReference type="SAM" id="MobiDB-lite"/>
    </source>
</evidence>
<reference evidence="11" key="1">
    <citation type="submission" date="2014-07" db="EMBL/GenBank/DDBJ databases">
        <title>Genome sequencing of plant-pathogenic Streptomyces species.</title>
        <authorList>
            <person name="Harrison J."/>
            <person name="Sapp M."/>
            <person name="Thwaites R."/>
            <person name="Studholme D.J."/>
        </authorList>
    </citation>
    <scope>NUCLEOTIDE SEQUENCE [LARGE SCALE GENOMIC DNA]</scope>
    <source>
        <strain evidence="11">NCPPB 4445</strain>
    </source>
</reference>
<keyword evidence="7" id="KW-0012">Acyltransferase</keyword>
<dbReference type="SUPFAM" id="SSF52777">
    <property type="entry name" value="CoA-dependent acyltransferases"/>
    <property type="match status" value="1"/>
</dbReference>
<sequence>MTPTTMAKALNTALRDALRADERVLVFGEDVGRLGGVFRVTDGLTADFGEHRCFDTPVAESGIVGLAVGLAMAGFRPVVEMQFDAFAYPAFEQIASHVAKLRNRTRGALTLPIVLRVPYGGGIGGVEHHSDSSEAYYAHTAGLKVVTPATVGDAYALLREAIDDPDPVVFLEPKRHYWTKEDVELPLCAEPFGTAAVRRAGSDVTLVAYGPAVAVALAAAEEAAVEGLDVEVLDLRTLVPLDDAGLANSVLRTGRCVVVHEAQGFAGVGAEIVARVQERCFDALRAPVLRVTGLDVPYPPPLLEHAHLPDAARVLAALRRVHPEPVRRPERTFHLPDLGEGLTEAEVVEWLVRVGDQVTHDQPLVEVETAKSLVSLPSPYAGVVTALHCDAGVAVEVGAALVSVAEVPPTQERPRPDSTTEALPDSNRPATDAGSGAVLTGYGTGRTPKGTTPKGTTPKGTTLAPGSPTLTPNTPSRTPLNRATADKFLRAQRDTPAVTIWADTDATDLLARKKSEGVGLLALLAEAAVKALEKYPEFNSRIDPDRGELIQLPHINLAFAAQTPKGLTVPVARNANTLPLRDLSAELTRLTALARTDTLPPDHLTGGTFTLNNYGPLGVDGATPLLNHPQTAMLGAGRLTDRPWAVNGEVTVRTILPLSLTFDHRTCDGASAAGFLHHAINTLTQGS</sequence>
<dbReference type="Pfam" id="PF00364">
    <property type="entry name" value="Biotin_lipoyl"/>
    <property type="match status" value="1"/>
</dbReference>
<dbReference type="InterPro" id="IPR033248">
    <property type="entry name" value="Transketolase_C"/>
</dbReference>
<dbReference type="Gene3D" id="3.30.559.10">
    <property type="entry name" value="Chloramphenicol acetyltransferase-like domain"/>
    <property type="match status" value="1"/>
</dbReference>
<gene>
    <name evidence="10" type="ORF">IQ63_02720</name>
</gene>
<dbReference type="InterPro" id="IPR009014">
    <property type="entry name" value="Transketo_C/PFOR_II"/>
</dbReference>
<dbReference type="FunFam" id="3.40.50.970:FF:000001">
    <property type="entry name" value="Pyruvate dehydrogenase E1 beta subunit"/>
    <property type="match status" value="1"/>
</dbReference>
<dbReference type="Proteomes" id="UP000037151">
    <property type="component" value="Unassembled WGS sequence"/>
</dbReference>
<dbReference type="InterPro" id="IPR005475">
    <property type="entry name" value="Transketolase-like_Pyr-bd"/>
</dbReference>
<keyword evidence="4 7" id="KW-0450">Lipoyl</keyword>
<keyword evidence="5" id="KW-0560">Oxidoreductase</keyword>
<dbReference type="Pfam" id="PF02779">
    <property type="entry name" value="Transket_pyr"/>
    <property type="match status" value="1"/>
</dbReference>
<evidence type="ECO:0000313" key="10">
    <source>
        <dbReference type="EMBL" id="KND39496.1"/>
    </source>
</evidence>
<dbReference type="SUPFAM" id="SSF52518">
    <property type="entry name" value="Thiamin diphosphate-binding fold (THDP-binding)"/>
    <property type="match status" value="1"/>
</dbReference>
<evidence type="ECO:0000313" key="11">
    <source>
        <dbReference type="Proteomes" id="UP000037151"/>
    </source>
</evidence>
<dbReference type="PATRIC" id="fig|42234.21.peg.563"/>
<dbReference type="SUPFAM" id="SSF52922">
    <property type="entry name" value="TK C-terminal domain-like"/>
    <property type="match status" value="1"/>
</dbReference>
<dbReference type="InterPro" id="IPR001078">
    <property type="entry name" value="2-oxoacid_DH_actylTfrase"/>
</dbReference>
<protein>
    <recommendedName>
        <fullName evidence="7">Dihydrolipoamide acetyltransferase component of pyruvate dehydrogenase complex</fullName>
        <ecNumber evidence="7">2.3.1.-</ecNumber>
    </recommendedName>
</protein>
<dbReference type="PANTHER" id="PTHR43257">
    <property type="entry name" value="PYRUVATE DEHYDROGENASE E1 COMPONENT BETA SUBUNIT"/>
    <property type="match status" value="1"/>
</dbReference>
<dbReference type="CDD" id="cd06849">
    <property type="entry name" value="lipoyl_domain"/>
    <property type="match status" value="1"/>
</dbReference>
<proteinExistence type="inferred from homology"/>
<dbReference type="InterPro" id="IPR023213">
    <property type="entry name" value="CAT-like_dom_sf"/>
</dbReference>
<comment type="cofactor">
    <cofactor evidence="1 7">
        <name>(R)-lipoate</name>
        <dbReference type="ChEBI" id="CHEBI:83088"/>
    </cofactor>
</comment>
<evidence type="ECO:0000256" key="4">
    <source>
        <dbReference type="ARBA" id="ARBA00022823"/>
    </source>
</evidence>
<dbReference type="SUPFAM" id="SSF51230">
    <property type="entry name" value="Single hybrid motif"/>
    <property type="match status" value="1"/>
</dbReference>
<dbReference type="Gene3D" id="2.40.50.100">
    <property type="match status" value="1"/>
</dbReference>
<evidence type="ECO:0000256" key="2">
    <source>
        <dbReference type="ARBA" id="ARBA00001964"/>
    </source>
</evidence>
<evidence type="ECO:0000256" key="3">
    <source>
        <dbReference type="ARBA" id="ARBA00007317"/>
    </source>
</evidence>
<dbReference type="InterPro" id="IPR011053">
    <property type="entry name" value="Single_hybrid_motif"/>
</dbReference>
<dbReference type="Gene3D" id="3.40.50.970">
    <property type="match status" value="1"/>
</dbReference>
<keyword evidence="6" id="KW-0786">Thiamine pyrophosphate</keyword>
<dbReference type="GO" id="GO:0000287">
    <property type="term" value="F:magnesium ion binding"/>
    <property type="evidence" value="ECO:0007669"/>
    <property type="project" value="UniProtKB-ARBA"/>
</dbReference>
<dbReference type="InterPro" id="IPR029061">
    <property type="entry name" value="THDP-binding"/>
</dbReference>
<dbReference type="CDD" id="cd07036">
    <property type="entry name" value="TPP_PYR_E1-PDHc-beta_like"/>
    <property type="match status" value="1"/>
</dbReference>
<organism evidence="10 11">
    <name type="scientific">Streptomyces acidiscabies</name>
    <dbReference type="NCBI Taxonomy" id="42234"/>
    <lineage>
        <taxon>Bacteria</taxon>
        <taxon>Bacillati</taxon>
        <taxon>Actinomycetota</taxon>
        <taxon>Actinomycetes</taxon>
        <taxon>Kitasatosporales</taxon>
        <taxon>Streptomycetaceae</taxon>
        <taxon>Streptomyces</taxon>
    </lineage>
</organism>
<dbReference type="OrthoDB" id="8732661at2"/>
<dbReference type="EMBL" id="JPPY01000022">
    <property type="protein sequence ID" value="KND39496.1"/>
    <property type="molecule type" value="Genomic_DNA"/>
</dbReference>
<dbReference type="GO" id="GO:0016491">
    <property type="term" value="F:oxidoreductase activity"/>
    <property type="evidence" value="ECO:0007669"/>
    <property type="project" value="UniProtKB-KW"/>
</dbReference>
<evidence type="ECO:0000256" key="6">
    <source>
        <dbReference type="ARBA" id="ARBA00023052"/>
    </source>
</evidence>
<dbReference type="SMART" id="SM00861">
    <property type="entry name" value="Transket_pyr"/>
    <property type="match status" value="1"/>
</dbReference>
<dbReference type="GO" id="GO:0016746">
    <property type="term" value="F:acyltransferase activity"/>
    <property type="evidence" value="ECO:0007669"/>
    <property type="project" value="UniProtKB-KW"/>
</dbReference>
<dbReference type="InterPro" id="IPR000089">
    <property type="entry name" value="Biotin_lipoyl"/>
</dbReference>
<feature type="domain" description="Lipoyl-binding" evidence="9">
    <location>
        <begin position="330"/>
        <end position="405"/>
    </location>
</feature>
<feature type="region of interest" description="Disordered" evidence="8">
    <location>
        <begin position="406"/>
        <end position="480"/>
    </location>
</feature>
<comment type="similarity">
    <text evidence="3 7">Belongs to the 2-oxoacid dehydrogenase family.</text>
</comment>
<evidence type="ECO:0000259" key="9">
    <source>
        <dbReference type="PROSITE" id="PS50968"/>
    </source>
</evidence>
<dbReference type="AlphaFoldDB" id="A0A0L0KNP6"/>
<dbReference type="Pfam" id="PF02780">
    <property type="entry name" value="Transketolase_C"/>
    <property type="match status" value="1"/>
</dbReference>